<organism evidence="1 2">
    <name type="scientific">Brachionus plicatilis</name>
    <name type="common">Marine rotifer</name>
    <name type="synonym">Brachionus muelleri</name>
    <dbReference type="NCBI Taxonomy" id="10195"/>
    <lineage>
        <taxon>Eukaryota</taxon>
        <taxon>Metazoa</taxon>
        <taxon>Spiralia</taxon>
        <taxon>Gnathifera</taxon>
        <taxon>Rotifera</taxon>
        <taxon>Eurotatoria</taxon>
        <taxon>Monogononta</taxon>
        <taxon>Pseudotrocha</taxon>
        <taxon>Ploima</taxon>
        <taxon>Brachionidae</taxon>
        <taxon>Brachionus</taxon>
    </lineage>
</organism>
<dbReference type="EMBL" id="REGN01000677">
    <property type="protein sequence ID" value="RNA40098.1"/>
    <property type="molecule type" value="Genomic_DNA"/>
</dbReference>
<dbReference type="AlphaFoldDB" id="A0A3M7SWY9"/>
<accession>A0A3M7SWY9</accession>
<sequence>MIAYLFKFGIQICLYENILKNNLSCLWQFSSEIHLFSMIELFDLKPIFQIIMHFSSHSALIYRIKKVPNFFFKN</sequence>
<dbReference type="Proteomes" id="UP000276133">
    <property type="component" value="Unassembled WGS sequence"/>
</dbReference>
<evidence type="ECO:0000313" key="2">
    <source>
        <dbReference type="Proteomes" id="UP000276133"/>
    </source>
</evidence>
<reference evidence="1 2" key="1">
    <citation type="journal article" date="2018" name="Sci. Rep.">
        <title>Genomic signatures of local adaptation to the degree of environmental predictability in rotifers.</title>
        <authorList>
            <person name="Franch-Gras L."/>
            <person name="Hahn C."/>
            <person name="Garcia-Roger E.M."/>
            <person name="Carmona M.J."/>
            <person name="Serra M."/>
            <person name="Gomez A."/>
        </authorList>
    </citation>
    <scope>NUCLEOTIDE SEQUENCE [LARGE SCALE GENOMIC DNA]</scope>
    <source>
        <strain evidence="1">HYR1</strain>
    </source>
</reference>
<gene>
    <name evidence="1" type="ORF">BpHYR1_005989</name>
</gene>
<protein>
    <submittedName>
        <fullName evidence="1">Uncharacterized protein</fullName>
    </submittedName>
</protein>
<comment type="caution">
    <text evidence="1">The sequence shown here is derived from an EMBL/GenBank/DDBJ whole genome shotgun (WGS) entry which is preliminary data.</text>
</comment>
<evidence type="ECO:0000313" key="1">
    <source>
        <dbReference type="EMBL" id="RNA40098.1"/>
    </source>
</evidence>
<proteinExistence type="predicted"/>
<name>A0A3M7SWY9_BRAPC</name>
<keyword evidence="2" id="KW-1185">Reference proteome</keyword>